<keyword evidence="1" id="KW-0812">Transmembrane</keyword>
<gene>
    <name evidence="2" type="ordered locus">Rxyl_2702</name>
</gene>
<dbReference type="EMBL" id="CP000386">
    <property type="protein sequence ID" value="ABG05619.1"/>
    <property type="molecule type" value="Genomic_DNA"/>
</dbReference>
<sequence>MKLLSEIRWVRVLAASLAVHLANVALAALLVIVYALIAPLAQVDPGAGLAEPLAGRATTWPAPVLTFFAAAWAARATSGPAALLSGLLVAAMFGLLYFWPSGPGALAPFALVVAAGCLCGSLRCRARAARDM</sequence>
<reference evidence="2 3" key="1">
    <citation type="submission" date="2006-06" db="EMBL/GenBank/DDBJ databases">
        <title>Complete sequence of Rubrobacter xylanophilus DSM 9941.</title>
        <authorList>
            <consortium name="US DOE Joint Genome Institute"/>
            <person name="Copeland A."/>
            <person name="Lucas S."/>
            <person name="Lapidus A."/>
            <person name="Barry K."/>
            <person name="Detter J.C."/>
            <person name="Glavina del Rio T."/>
            <person name="Hammon N."/>
            <person name="Israni S."/>
            <person name="Dalin E."/>
            <person name="Tice H."/>
            <person name="Pitluck S."/>
            <person name="Munk A.C."/>
            <person name="Brettin T."/>
            <person name="Bruce D."/>
            <person name="Han C."/>
            <person name="Tapia R."/>
            <person name="Gilna P."/>
            <person name="Schmutz J."/>
            <person name="Larimer F."/>
            <person name="Land M."/>
            <person name="Hauser L."/>
            <person name="Kyrpides N."/>
            <person name="Lykidis A."/>
            <person name="da Costa M.S."/>
            <person name="Rainey F.A."/>
            <person name="Empadinhas N."/>
            <person name="Jolivet E."/>
            <person name="Battista J.R."/>
            <person name="Richardson P."/>
        </authorList>
    </citation>
    <scope>NUCLEOTIDE SEQUENCE [LARGE SCALE GENOMIC DNA]</scope>
    <source>
        <strain evidence="3">DSM 9941 / NBRC 16129 / PRD-1</strain>
    </source>
</reference>
<keyword evidence="1" id="KW-0472">Membrane</keyword>
<dbReference type="STRING" id="266117.Rxyl_2702"/>
<keyword evidence="3" id="KW-1185">Reference proteome</keyword>
<evidence type="ECO:0000313" key="3">
    <source>
        <dbReference type="Proteomes" id="UP000006637"/>
    </source>
</evidence>
<dbReference type="AlphaFoldDB" id="Q1ASK9"/>
<evidence type="ECO:0000313" key="2">
    <source>
        <dbReference type="EMBL" id="ABG05619.1"/>
    </source>
</evidence>
<feature type="transmembrane region" description="Helical" evidence="1">
    <location>
        <begin position="105"/>
        <end position="124"/>
    </location>
</feature>
<feature type="transmembrane region" description="Helical" evidence="1">
    <location>
        <begin position="81"/>
        <end position="99"/>
    </location>
</feature>
<accession>Q1ASK9</accession>
<evidence type="ECO:0000256" key="1">
    <source>
        <dbReference type="SAM" id="Phobius"/>
    </source>
</evidence>
<dbReference type="RefSeq" id="WP_011565628.1">
    <property type="nucleotide sequence ID" value="NC_008148.1"/>
</dbReference>
<proteinExistence type="predicted"/>
<feature type="transmembrane region" description="Helical" evidence="1">
    <location>
        <begin position="12"/>
        <end position="37"/>
    </location>
</feature>
<dbReference type="Proteomes" id="UP000006637">
    <property type="component" value="Chromosome"/>
</dbReference>
<feature type="transmembrane region" description="Helical" evidence="1">
    <location>
        <begin position="57"/>
        <end position="74"/>
    </location>
</feature>
<protein>
    <submittedName>
        <fullName evidence="2">Uncharacterized protein</fullName>
    </submittedName>
</protein>
<name>Q1ASK9_RUBXD</name>
<dbReference type="HOGENOM" id="CLU_1915566_0_0_11"/>
<dbReference type="KEGG" id="rxy:Rxyl_2702"/>
<organism evidence="2 3">
    <name type="scientific">Rubrobacter xylanophilus (strain DSM 9941 / JCM 11954 / NBRC 16129 / PRD-1)</name>
    <dbReference type="NCBI Taxonomy" id="266117"/>
    <lineage>
        <taxon>Bacteria</taxon>
        <taxon>Bacillati</taxon>
        <taxon>Actinomycetota</taxon>
        <taxon>Rubrobacteria</taxon>
        <taxon>Rubrobacterales</taxon>
        <taxon>Rubrobacteraceae</taxon>
        <taxon>Rubrobacter</taxon>
    </lineage>
</organism>
<keyword evidence="1" id="KW-1133">Transmembrane helix</keyword>